<dbReference type="WBParaSite" id="ES5_v2.g18799.t1">
    <property type="protein sequence ID" value="ES5_v2.g18799.t1"/>
    <property type="gene ID" value="ES5_v2.g18799"/>
</dbReference>
<evidence type="ECO:0000313" key="2">
    <source>
        <dbReference type="WBParaSite" id="ES5_v2.g18799.t1"/>
    </source>
</evidence>
<evidence type="ECO:0000313" key="1">
    <source>
        <dbReference type="Proteomes" id="UP000887579"/>
    </source>
</evidence>
<name>A0AC34FN28_9BILA</name>
<reference evidence="2" key="1">
    <citation type="submission" date="2022-11" db="UniProtKB">
        <authorList>
            <consortium name="WormBaseParasite"/>
        </authorList>
    </citation>
    <scope>IDENTIFICATION</scope>
</reference>
<dbReference type="Proteomes" id="UP000887579">
    <property type="component" value="Unplaced"/>
</dbReference>
<protein>
    <submittedName>
        <fullName evidence="2">RRM domain-containing protein</fullName>
    </submittedName>
</protein>
<accession>A0AC34FN28</accession>
<sequence length="220" mass="25456">MVDERTVYITNLHDDVTAEILEEIFTQVGPVESVSFLETNNPRYAFVHFFDEESVPFSIRTLDGIKLFNTPIMVRPRSNTNQDLIFKKHCEKIQLQRQSNNDSAPEYIPHFPRRSYNKSDYENLPRFSQSFAQSPRQLPSILSFPLYAPAQNLPAQHLPVQRPSLLGVPPVPQYQFFANPVSLNNTHGGYFFQLPPRNIPPRQQLSRSNSFDNGMGNFWR</sequence>
<proteinExistence type="predicted"/>
<organism evidence="1 2">
    <name type="scientific">Panagrolaimus sp. ES5</name>
    <dbReference type="NCBI Taxonomy" id="591445"/>
    <lineage>
        <taxon>Eukaryota</taxon>
        <taxon>Metazoa</taxon>
        <taxon>Ecdysozoa</taxon>
        <taxon>Nematoda</taxon>
        <taxon>Chromadorea</taxon>
        <taxon>Rhabditida</taxon>
        <taxon>Tylenchina</taxon>
        <taxon>Panagrolaimomorpha</taxon>
        <taxon>Panagrolaimoidea</taxon>
        <taxon>Panagrolaimidae</taxon>
        <taxon>Panagrolaimus</taxon>
    </lineage>
</organism>